<feature type="domain" description="Major facilitator superfamily (MFS) profile" evidence="7">
    <location>
        <begin position="12"/>
        <end position="407"/>
    </location>
</feature>
<dbReference type="InterPro" id="IPR020846">
    <property type="entry name" value="MFS_dom"/>
</dbReference>
<feature type="transmembrane region" description="Helical" evidence="6">
    <location>
        <begin position="310"/>
        <end position="331"/>
    </location>
</feature>
<comment type="caution">
    <text evidence="8">The sequence shown here is derived from an EMBL/GenBank/DDBJ whole genome shotgun (WGS) entry which is preliminary data.</text>
</comment>
<dbReference type="InterPro" id="IPR050189">
    <property type="entry name" value="MFS_Efflux_Transporters"/>
</dbReference>
<feature type="transmembrane region" description="Helical" evidence="6">
    <location>
        <begin position="102"/>
        <end position="125"/>
    </location>
</feature>
<keyword evidence="3 6" id="KW-0812">Transmembrane</keyword>
<feature type="transmembrane region" description="Helical" evidence="6">
    <location>
        <begin position="12"/>
        <end position="34"/>
    </location>
</feature>
<evidence type="ECO:0000256" key="5">
    <source>
        <dbReference type="ARBA" id="ARBA00023136"/>
    </source>
</evidence>
<evidence type="ECO:0000259" key="7">
    <source>
        <dbReference type="PROSITE" id="PS50850"/>
    </source>
</evidence>
<feature type="transmembrane region" description="Helical" evidence="6">
    <location>
        <begin position="258"/>
        <end position="275"/>
    </location>
</feature>
<proteinExistence type="predicted"/>
<evidence type="ECO:0000256" key="2">
    <source>
        <dbReference type="ARBA" id="ARBA00022475"/>
    </source>
</evidence>
<reference evidence="8 9" key="1">
    <citation type="submission" date="2023-03" db="EMBL/GenBank/DDBJ databases">
        <title>YIM 152171 draft genome.</title>
        <authorList>
            <person name="Yang Z."/>
        </authorList>
    </citation>
    <scope>NUCLEOTIDE SEQUENCE [LARGE SCALE GENOMIC DNA]</scope>
    <source>
        <strain evidence="8 9">YIM 152171</strain>
    </source>
</reference>
<keyword evidence="5 6" id="KW-0472">Membrane</keyword>
<dbReference type="AlphaFoldDB" id="A0AAP3UY63"/>
<feature type="transmembrane region" description="Helical" evidence="6">
    <location>
        <begin position="287"/>
        <end position="304"/>
    </location>
</feature>
<dbReference type="InterPro" id="IPR036259">
    <property type="entry name" value="MFS_trans_sf"/>
</dbReference>
<keyword evidence="4 6" id="KW-1133">Transmembrane helix</keyword>
<feature type="transmembrane region" description="Helical" evidence="6">
    <location>
        <begin position="77"/>
        <end position="96"/>
    </location>
</feature>
<keyword evidence="9" id="KW-1185">Reference proteome</keyword>
<dbReference type="Proteomes" id="UP001301140">
    <property type="component" value="Unassembled WGS sequence"/>
</dbReference>
<dbReference type="InterPro" id="IPR011701">
    <property type="entry name" value="MFS"/>
</dbReference>
<keyword evidence="2" id="KW-1003">Cell membrane</keyword>
<organism evidence="8 9">
    <name type="scientific">Marinimicrococcus flavescens</name>
    <dbReference type="NCBI Taxonomy" id="3031815"/>
    <lineage>
        <taxon>Bacteria</taxon>
        <taxon>Pseudomonadati</taxon>
        <taxon>Pseudomonadota</taxon>
        <taxon>Alphaproteobacteria</taxon>
        <taxon>Geminicoccales</taxon>
        <taxon>Geminicoccaceae</taxon>
        <taxon>Marinimicrococcus</taxon>
    </lineage>
</organism>
<evidence type="ECO:0000256" key="4">
    <source>
        <dbReference type="ARBA" id="ARBA00022989"/>
    </source>
</evidence>
<name>A0AAP3UY63_9PROT</name>
<evidence type="ECO:0000256" key="3">
    <source>
        <dbReference type="ARBA" id="ARBA00022692"/>
    </source>
</evidence>
<protein>
    <submittedName>
        <fullName evidence="8">MFS transporter</fullName>
    </submittedName>
</protein>
<sequence>MIATLRRGPLPGLAALSLTYVLSQFFRIAIGVVAPEIAADLALDPARLGILSAAWFVAFAAAQIPVGVALDRFGPRLTIAVLLAFGAAGCAVFAMAQSLAMAVLGQLLIGLGCAPMLMGTLVVIARFYEPARFASTAAIVISFGGLGTLLGATPLALAAELVGWRGAFLGMAAAMAAALALVLLAVRDGPPGTRPGAAGESLGQILKGVGRVIANRNLWPLLPMAFFAYAVVVTLRGLWLGPYLDEVFGLDPVGRGQVLLLVSLSMVIAPLIFATLERRLDSRRGPAMAGCALTIAALAGLALAPAASLALAAALAGVVGLTGMTYSLIMAQGRRFLGPQEIGRGLTLLNGVNMAGAAVVQIATGAMVAALRALGLAPSEIYGWLFAALALALAGALLVYRRSRDLRVSSLAG</sequence>
<accession>A0AAP3UY63</accession>
<dbReference type="GO" id="GO:0022857">
    <property type="term" value="F:transmembrane transporter activity"/>
    <property type="evidence" value="ECO:0007669"/>
    <property type="project" value="InterPro"/>
</dbReference>
<feature type="transmembrane region" description="Helical" evidence="6">
    <location>
        <begin position="218"/>
        <end position="238"/>
    </location>
</feature>
<feature type="transmembrane region" description="Helical" evidence="6">
    <location>
        <begin position="137"/>
        <end position="158"/>
    </location>
</feature>
<dbReference type="PROSITE" id="PS50850">
    <property type="entry name" value="MFS"/>
    <property type="match status" value="1"/>
</dbReference>
<dbReference type="PANTHER" id="PTHR43124">
    <property type="entry name" value="PURINE EFFLUX PUMP PBUE"/>
    <property type="match status" value="1"/>
</dbReference>
<feature type="transmembrane region" description="Helical" evidence="6">
    <location>
        <begin position="46"/>
        <end position="70"/>
    </location>
</feature>
<evidence type="ECO:0000256" key="1">
    <source>
        <dbReference type="ARBA" id="ARBA00004651"/>
    </source>
</evidence>
<dbReference type="Gene3D" id="1.20.1250.20">
    <property type="entry name" value="MFS general substrate transporter like domains"/>
    <property type="match status" value="2"/>
</dbReference>
<comment type="subcellular location">
    <subcellularLocation>
        <location evidence="1">Cell membrane</location>
        <topology evidence="1">Multi-pass membrane protein</topology>
    </subcellularLocation>
</comment>
<dbReference type="GO" id="GO:0005886">
    <property type="term" value="C:plasma membrane"/>
    <property type="evidence" value="ECO:0007669"/>
    <property type="project" value="UniProtKB-SubCell"/>
</dbReference>
<evidence type="ECO:0000313" key="9">
    <source>
        <dbReference type="Proteomes" id="UP001301140"/>
    </source>
</evidence>
<evidence type="ECO:0000313" key="8">
    <source>
        <dbReference type="EMBL" id="MDF1585772.1"/>
    </source>
</evidence>
<gene>
    <name evidence="8" type="ORF">PZ740_05155</name>
</gene>
<feature type="transmembrane region" description="Helical" evidence="6">
    <location>
        <begin position="164"/>
        <end position="186"/>
    </location>
</feature>
<dbReference type="PANTHER" id="PTHR43124:SF3">
    <property type="entry name" value="CHLORAMPHENICOL EFFLUX PUMP RV0191"/>
    <property type="match status" value="1"/>
</dbReference>
<dbReference type="SUPFAM" id="SSF103473">
    <property type="entry name" value="MFS general substrate transporter"/>
    <property type="match status" value="1"/>
</dbReference>
<feature type="transmembrane region" description="Helical" evidence="6">
    <location>
        <begin position="381"/>
        <end position="400"/>
    </location>
</feature>
<feature type="transmembrane region" description="Helical" evidence="6">
    <location>
        <begin position="352"/>
        <end position="375"/>
    </location>
</feature>
<dbReference type="Pfam" id="PF07690">
    <property type="entry name" value="MFS_1"/>
    <property type="match status" value="1"/>
</dbReference>
<evidence type="ECO:0000256" key="6">
    <source>
        <dbReference type="SAM" id="Phobius"/>
    </source>
</evidence>
<dbReference type="RefSeq" id="WP_327788188.1">
    <property type="nucleotide sequence ID" value="NZ_JARGEQ010000040.1"/>
</dbReference>
<dbReference type="EMBL" id="JARGEQ010000040">
    <property type="protein sequence ID" value="MDF1585772.1"/>
    <property type="molecule type" value="Genomic_DNA"/>
</dbReference>